<name>A0ABN2RHN0_9ACTN</name>
<dbReference type="InterPro" id="IPR036465">
    <property type="entry name" value="vWFA_dom_sf"/>
</dbReference>
<comment type="caution">
    <text evidence="3">The sequence shown here is derived from an EMBL/GenBank/DDBJ whole genome shotgun (WGS) entry which is preliminary data.</text>
</comment>
<protein>
    <submittedName>
        <fullName evidence="3">VWA domain-containing protein</fullName>
    </submittedName>
</protein>
<dbReference type="EMBL" id="BAAAQM010000014">
    <property type="protein sequence ID" value="GAA1969228.1"/>
    <property type="molecule type" value="Genomic_DNA"/>
</dbReference>
<dbReference type="InterPro" id="IPR008912">
    <property type="entry name" value="Uncharacterised_CoxE"/>
</dbReference>
<evidence type="ECO:0000256" key="1">
    <source>
        <dbReference type="SAM" id="MobiDB-lite"/>
    </source>
</evidence>
<dbReference type="InterPro" id="IPR050458">
    <property type="entry name" value="LolB"/>
</dbReference>
<keyword evidence="4" id="KW-1185">Reference proteome</keyword>
<dbReference type="Gene3D" id="3.40.50.410">
    <property type="entry name" value="von Willebrand factor, type A domain"/>
    <property type="match status" value="1"/>
</dbReference>
<accession>A0ABN2RHN0</accession>
<dbReference type="SUPFAM" id="SSF53300">
    <property type="entry name" value="vWA-like"/>
    <property type="match status" value="1"/>
</dbReference>
<dbReference type="Pfam" id="PF05762">
    <property type="entry name" value="VWA_CoxE"/>
    <property type="match status" value="1"/>
</dbReference>
<dbReference type="InterPro" id="IPR002035">
    <property type="entry name" value="VWF_A"/>
</dbReference>
<dbReference type="PANTHER" id="PTHR30634">
    <property type="entry name" value="OUTER MEMBRANE LOLAB LIPOPROTEIN INSERTION APPARATUS"/>
    <property type="match status" value="1"/>
</dbReference>
<evidence type="ECO:0000259" key="2">
    <source>
        <dbReference type="SMART" id="SM00327"/>
    </source>
</evidence>
<organism evidence="3 4">
    <name type="scientific">Catenulispora subtropica</name>
    <dbReference type="NCBI Taxonomy" id="450798"/>
    <lineage>
        <taxon>Bacteria</taxon>
        <taxon>Bacillati</taxon>
        <taxon>Actinomycetota</taxon>
        <taxon>Actinomycetes</taxon>
        <taxon>Catenulisporales</taxon>
        <taxon>Catenulisporaceae</taxon>
        <taxon>Catenulispora</taxon>
    </lineage>
</organism>
<evidence type="ECO:0000313" key="3">
    <source>
        <dbReference type="EMBL" id="GAA1969228.1"/>
    </source>
</evidence>
<feature type="domain" description="VWFA" evidence="2">
    <location>
        <begin position="226"/>
        <end position="385"/>
    </location>
</feature>
<sequence length="390" mass="42925">MSRTSQDPVSAQALERWRMILGAPASQLSELSARDRQRDAAMQWLYGRDEDLAQRGVRKGGARGGRGDGNRGGGAEESVLTTVDWLEGITKLFPKETVERLTRDAVDRYQIHDLVTDPRVLERVEPSPALLKAVLRTKHLMDPKVLELARELVAAVVEELMRRLATEVRHAFSGTRLRRPSQVRLARNFDVKRTLRGNLGHYQPEERKLFIEDAHFFTRSRRRVDSWQVILLVDQSGSMVSSVIHSAVTAACLWGLPGVRTHLVAFDTAVVDLTKDVTDPVDLLMKVQLGGGTDIAQAVRYAGELVENPRRTIVVLISDLYEGVSPGGVLRGAKALIEQGCRFLALCALDDEATPAYDRDMGQKLADLGAFVGAMTPGALAAFVAEAVNA</sequence>
<proteinExistence type="predicted"/>
<dbReference type="PANTHER" id="PTHR30634:SF16">
    <property type="entry name" value="OUTER-MEMBRANE LIPOPROTEIN LOLB"/>
    <property type="match status" value="1"/>
</dbReference>
<dbReference type="Proteomes" id="UP001499854">
    <property type="component" value="Unassembled WGS sequence"/>
</dbReference>
<feature type="region of interest" description="Disordered" evidence="1">
    <location>
        <begin position="56"/>
        <end position="75"/>
    </location>
</feature>
<reference evidence="3 4" key="1">
    <citation type="journal article" date="2019" name="Int. J. Syst. Evol. Microbiol.">
        <title>The Global Catalogue of Microorganisms (GCM) 10K type strain sequencing project: providing services to taxonomists for standard genome sequencing and annotation.</title>
        <authorList>
            <consortium name="The Broad Institute Genomics Platform"/>
            <consortium name="The Broad Institute Genome Sequencing Center for Infectious Disease"/>
            <person name="Wu L."/>
            <person name="Ma J."/>
        </authorList>
    </citation>
    <scope>NUCLEOTIDE SEQUENCE [LARGE SCALE GENOMIC DNA]</scope>
    <source>
        <strain evidence="3 4">JCM 16013</strain>
    </source>
</reference>
<evidence type="ECO:0000313" key="4">
    <source>
        <dbReference type="Proteomes" id="UP001499854"/>
    </source>
</evidence>
<gene>
    <name evidence="3" type="ORF">GCM10009838_29910</name>
</gene>
<dbReference type="SMART" id="SM00327">
    <property type="entry name" value="VWA"/>
    <property type="match status" value="1"/>
</dbReference>